<name>J9GPC7_9ZZZZ</name>
<dbReference type="InterPro" id="IPR029056">
    <property type="entry name" value="Ribokinase-like"/>
</dbReference>
<gene>
    <name evidence="1" type="ORF">EVA_07638</name>
</gene>
<feature type="non-terminal residue" evidence="1">
    <location>
        <position position="1"/>
    </location>
</feature>
<dbReference type="AlphaFoldDB" id="J9GPC7"/>
<evidence type="ECO:0000313" key="1">
    <source>
        <dbReference type="EMBL" id="EJX04253.1"/>
    </source>
</evidence>
<protein>
    <recommendedName>
        <fullName evidence="2">Ribokinase</fullName>
    </recommendedName>
</protein>
<dbReference type="EMBL" id="AMCI01001877">
    <property type="protein sequence ID" value="EJX04253.1"/>
    <property type="molecule type" value="Genomic_DNA"/>
</dbReference>
<accession>J9GPC7</accession>
<organism evidence="1">
    <name type="scientific">gut metagenome</name>
    <dbReference type="NCBI Taxonomy" id="749906"/>
    <lineage>
        <taxon>unclassified sequences</taxon>
        <taxon>metagenomes</taxon>
        <taxon>organismal metagenomes</taxon>
    </lineage>
</organism>
<dbReference type="SUPFAM" id="SSF53613">
    <property type="entry name" value="Ribokinase-like"/>
    <property type="match status" value="1"/>
</dbReference>
<evidence type="ECO:0008006" key="2">
    <source>
        <dbReference type="Google" id="ProtNLM"/>
    </source>
</evidence>
<dbReference type="Gene3D" id="3.40.1190.20">
    <property type="match status" value="1"/>
</dbReference>
<sequence length="42" mass="4589">DLDTLEQFTRYANAVAALTVRKHGAIPAMPTAQEVADFLTNQ</sequence>
<comment type="caution">
    <text evidence="1">The sequence shown here is derived from an EMBL/GenBank/DDBJ whole genome shotgun (WGS) entry which is preliminary data.</text>
</comment>
<reference evidence="1" key="1">
    <citation type="journal article" date="2012" name="PLoS ONE">
        <title>Gene sets for utilization of primary and secondary nutrition supplies in the distal gut of endangered iberian lynx.</title>
        <authorList>
            <person name="Alcaide M."/>
            <person name="Messina E."/>
            <person name="Richter M."/>
            <person name="Bargiela R."/>
            <person name="Peplies J."/>
            <person name="Huws S.A."/>
            <person name="Newbold C.J."/>
            <person name="Golyshin P.N."/>
            <person name="Simon M.A."/>
            <person name="Lopez G."/>
            <person name="Yakimov M.M."/>
            <person name="Ferrer M."/>
        </authorList>
    </citation>
    <scope>NUCLEOTIDE SEQUENCE</scope>
</reference>
<proteinExistence type="predicted"/>